<reference evidence="2 3" key="1">
    <citation type="submission" date="2017-05" db="EMBL/GenBank/DDBJ databases">
        <title>Host range expansion of the Methanosphaera genus to humans and monogastric animals involves recent and extensive reduction in genome content.</title>
        <authorList>
            <person name="Hoedt E.C."/>
            <person name="Volmer J.G."/>
            <person name="Parks D.H."/>
            <person name="Rosewarne C.P."/>
            <person name="Denman S.E."/>
            <person name="Mcsweeney C.S."/>
            <person name="O Cuiv P."/>
            <person name="Hugenholtz P."/>
            <person name="Tyson G.W."/>
            <person name="Morrison M."/>
        </authorList>
    </citation>
    <scope>NUCLEOTIDE SEQUENCE [LARGE SCALE GENOMIC DNA]</scope>
    <source>
        <strain evidence="2 3">PA5</strain>
    </source>
</reference>
<name>A0A328Q285_9EURY</name>
<dbReference type="OMA" id="REATCIC"/>
<evidence type="ECO:0000259" key="1">
    <source>
        <dbReference type="Pfam" id="PF01208"/>
    </source>
</evidence>
<dbReference type="GO" id="GO:0004853">
    <property type="term" value="F:uroporphyrinogen decarboxylase activity"/>
    <property type="evidence" value="ECO:0007669"/>
    <property type="project" value="InterPro"/>
</dbReference>
<dbReference type="SUPFAM" id="SSF51726">
    <property type="entry name" value="UROD/MetE-like"/>
    <property type="match status" value="1"/>
</dbReference>
<dbReference type="GeneID" id="3854797"/>
<proteinExistence type="predicted"/>
<evidence type="ECO:0000313" key="3">
    <source>
        <dbReference type="Proteomes" id="UP000248557"/>
    </source>
</evidence>
<dbReference type="GO" id="GO:0006779">
    <property type="term" value="P:porphyrin-containing compound biosynthetic process"/>
    <property type="evidence" value="ECO:0007669"/>
    <property type="project" value="InterPro"/>
</dbReference>
<organism evidence="2 3">
    <name type="scientific">Methanosphaera stadtmanae</name>
    <dbReference type="NCBI Taxonomy" id="2317"/>
    <lineage>
        <taxon>Archaea</taxon>
        <taxon>Methanobacteriati</taxon>
        <taxon>Methanobacteriota</taxon>
        <taxon>Methanomada group</taxon>
        <taxon>Methanobacteria</taxon>
        <taxon>Methanobacteriales</taxon>
        <taxon>Methanobacteriaceae</taxon>
        <taxon>Methanosphaera</taxon>
    </lineage>
</organism>
<dbReference type="NCBIfam" id="NF004889">
    <property type="entry name" value="PRK06252.1"/>
    <property type="match status" value="1"/>
</dbReference>
<protein>
    <recommendedName>
        <fullName evidence="1">Uroporphyrinogen decarboxylase (URO-D) domain-containing protein</fullName>
    </recommendedName>
</protein>
<evidence type="ECO:0000313" key="2">
    <source>
        <dbReference type="EMBL" id="RAP03154.1"/>
    </source>
</evidence>
<gene>
    <name evidence="2" type="ORF">CA615_03830</name>
</gene>
<dbReference type="Proteomes" id="UP000248557">
    <property type="component" value="Unassembled WGS sequence"/>
</dbReference>
<comment type="caution">
    <text evidence="2">The sequence shown here is derived from an EMBL/GenBank/DDBJ whole genome shotgun (WGS) entry which is preliminary data.</text>
</comment>
<dbReference type="EMBL" id="NGJK01000042">
    <property type="protein sequence ID" value="RAP03154.1"/>
    <property type="molecule type" value="Genomic_DNA"/>
</dbReference>
<dbReference type="InterPro" id="IPR000257">
    <property type="entry name" value="Uroporphyrinogen_deCOase"/>
</dbReference>
<dbReference type="PANTHER" id="PTHR47099">
    <property type="entry name" value="METHYLCOBAMIDE:COM METHYLTRANSFERASE MTBA"/>
    <property type="match status" value="1"/>
</dbReference>
<dbReference type="RefSeq" id="WP_011406367.1">
    <property type="nucleotide sequence ID" value="NZ_CATZNA010000050.1"/>
</dbReference>
<dbReference type="PANTHER" id="PTHR47099:SF1">
    <property type="entry name" value="METHYLCOBAMIDE:COM METHYLTRANSFERASE MTBA"/>
    <property type="match status" value="1"/>
</dbReference>
<dbReference type="AlphaFoldDB" id="A0A328Q285"/>
<dbReference type="Pfam" id="PF01208">
    <property type="entry name" value="URO-D"/>
    <property type="match status" value="1"/>
</dbReference>
<sequence>MDLIDNLANAFAGKEVEKVPAASIVSVALMEGMEKTGAGFPESHTNAEKMVALGESAHKYAGVESINLPFDLAIEAEAMGCTVDLRDANEHIPEITASPFFDDLSGVELCDDFLSNGRIPVVAEACQIAREKYPDVPLISGQIGPFTLLGQIVGIEYLMKCLATNPNEVKVAVNKCADAVIEVVKAYNELDVQGDCMYEPSIAADLLPPEMFDEIVKYPLKRIADAADFNIVLHVCGDTTPILEHTLDLGYNGFSFEDCVNVKEANKIKYDLKSNTQLVGNVATDSLFKGDFESIREESFRALDRGIDILGSSCCVPPGTPLKAMEVLVKARDEYYELGKQETRFKNEKALSWTPSYIDVPLPVANCHNMPEHEERKIKI</sequence>
<dbReference type="InterPro" id="IPR038071">
    <property type="entry name" value="UROD/MetE-like_sf"/>
</dbReference>
<dbReference type="InterPro" id="IPR052024">
    <property type="entry name" value="Methanogen_methyltrans"/>
</dbReference>
<dbReference type="Gene3D" id="3.20.20.210">
    <property type="match status" value="1"/>
</dbReference>
<accession>A0A328Q285</accession>
<feature type="domain" description="Uroporphyrinogen decarboxylase (URO-D)" evidence="1">
    <location>
        <begin position="5"/>
        <end position="335"/>
    </location>
</feature>